<evidence type="ECO:0000256" key="5">
    <source>
        <dbReference type="ARBA" id="ARBA00022842"/>
    </source>
</evidence>
<dbReference type="PROSITE" id="PS00723">
    <property type="entry name" value="POLYPRENYL_SYNTHASE_1"/>
    <property type="match status" value="1"/>
</dbReference>
<evidence type="ECO:0000256" key="4">
    <source>
        <dbReference type="ARBA" id="ARBA00022723"/>
    </source>
</evidence>
<dbReference type="EMBL" id="FNWJ01000001">
    <property type="protein sequence ID" value="SEH11176.1"/>
    <property type="molecule type" value="Genomic_DNA"/>
</dbReference>
<dbReference type="PANTHER" id="PTHR12001:SF69">
    <property type="entry name" value="ALL TRANS-POLYPRENYL-DIPHOSPHATE SYNTHASE PDSS1"/>
    <property type="match status" value="1"/>
</dbReference>
<dbReference type="GO" id="GO:0004659">
    <property type="term" value="F:prenyltransferase activity"/>
    <property type="evidence" value="ECO:0007669"/>
    <property type="project" value="InterPro"/>
</dbReference>
<comment type="similarity">
    <text evidence="2 6">Belongs to the FPP/GGPP synthase family.</text>
</comment>
<dbReference type="SUPFAM" id="SSF48576">
    <property type="entry name" value="Terpenoid synthases"/>
    <property type="match status" value="1"/>
</dbReference>
<dbReference type="RefSeq" id="WP_177169294.1">
    <property type="nucleotide sequence ID" value="NZ_FNWJ01000001.1"/>
</dbReference>
<dbReference type="STRING" id="29539.SAMN02745716_0682"/>
<gene>
    <name evidence="7" type="ORF">SAMN02745716_0682</name>
</gene>
<dbReference type="CDD" id="cd00685">
    <property type="entry name" value="Trans_IPPS_HT"/>
    <property type="match status" value="1"/>
</dbReference>
<evidence type="ECO:0000256" key="3">
    <source>
        <dbReference type="ARBA" id="ARBA00022679"/>
    </source>
</evidence>
<evidence type="ECO:0000313" key="7">
    <source>
        <dbReference type="EMBL" id="SEH11176.1"/>
    </source>
</evidence>
<protein>
    <submittedName>
        <fullName evidence="7">Octaprenyl-diphosphate synthase</fullName>
    </submittedName>
</protein>
<dbReference type="SFLD" id="SFLDS00005">
    <property type="entry name" value="Isoprenoid_Synthase_Type_I"/>
    <property type="match status" value="1"/>
</dbReference>
<dbReference type="InterPro" id="IPR033749">
    <property type="entry name" value="Polyprenyl_synt_CS"/>
</dbReference>
<dbReference type="InterPro" id="IPR000092">
    <property type="entry name" value="Polyprenyl_synt"/>
</dbReference>
<keyword evidence="4" id="KW-0479">Metal-binding</keyword>
<keyword evidence="3 6" id="KW-0808">Transferase</keyword>
<reference evidence="8" key="1">
    <citation type="submission" date="2016-10" db="EMBL/GenBank/DDBJ databases">
        <authorList>
            <person name="Varghese N."/>
            <person name="Submissions S."/>
        </authorList>
    </citation>
    <scope>NUCLEOTIDE SEQUENCE [LARGE SCALE GENOMIC DNA]</scope>
    <source>
        <strain evidence="8">ATCC 35263</strain>
    </source>
</reference>
<evidence type="ECO:0000256" key="1">
    <source>
        <dbReference type="ARBA" id="ARBA00001946"/>
    </source>
</evidence>
<accession>A0A1H6FK04</accession>
<dbReference type="PROSITE" id="PS00444">
    <property type="entry name" value="POLYPRENYL_SYNTHASE_2"/>
    <property type="match status" value="1"/>
</dbReference>
<dbReference type="AlphaFoldDB" id="A0A1H6FK04"/>
<keyword evidence="5" id="KW-0460">Magnesium</keyword>
<evidence type="ECO:0000256" key="2">
    <source>
        <dbReference type="ARBA" id="ARBA00006706"/>
    </source>
</evidence>
<dbReference type="GO" id="GO:0008299">
    <property type="term" value="P:isoprenoid biosynthetic process"/>
    <property type="evidence" value="ECO:0007669"/>
    <property type="project" value="InterPro"/>
</dbReference>
<keyword evidence="8" id="KW-1185">Reference proteome</keyword>
<evidence type="ECO:0000313" key="8">
    <source>
        <dbReference type="Proteomes" id="UP000222056"/>
    </source>
</evidence>
<organism evidence="7 8">
    <name type="scientific">Thermoleophilum album</name>
    <dbReference type="NCBI Taxonomy" id="29539"/>
    <lineage>
        <taxon>Bacteria</taxon>
        <taxon>Bacillati</taxon>
        <taxon>Actinomycetota</taxon>
        <taxon>Thermoleophilia</taxon>
        <taxon>Thermoleophilales</taxon>
        <taxon>Thermoleophilaceae</taxon>
        <taxon>Thermoleophilum</taxon>
    </lineage>
</organism>
<evidence type="ECO:0000256" key="6">
    <source>
        <dbReference type="RuleBase" id="RU004466"/>
    </source>
</evidence>
<sequence>MTATADQIGQIVDLGGPAVRDGLVAVEHRLAALAAGEAEPLRSPFQATLTAGGKRLRPLLLLVAVETAKALRATSDLYEATGRTVSGSRSSWPEVDDPAVRAAVAVELLHTATLVHDDVLDRAPLRRGRPSVFSAYGRTTATALGDLMFARAFQELVALGDPVSVRQLTTAAYALVEGELMQRADLGNWRVSRARYLARCRLKTASLFEAACAIGAQIGGQPELSHRLGRFGASLGLAFQLLDDVLDFVGETRETGKRRAGDLLDGIATLPLIIALERTPGLDQAIEEGDVDTVCRAVVASGAATDTRTLARAYVSAALAELDGLSLGGDLVRALREIARVVVERGA</sequence>
<dbReference type="Proteomes" id="UP000222056">
    <property type="component" value="Unassembled WGS sequence"/>
</dbReference>
<dbReference type="GO" id="GO:0046872">
    <property type="term" value="F:metal ion binding"/>
    <property type="evidence" value="ECO:0007669"/>
    <property type="project" value="UniProtKB-KW"/>
</dbReference>
<dbReference type="InterPro" id="IPR008949">
    <property type="entry name" value="Isoprenoid_synthase_dom_sf"/>
</dbReference>
<proteinExistence type="inferred from homology"/>
<comment type="cofactor">
    <cofactor evidence="1">
        <name>Mg(2+)</name>
        <dbReference type="ChEBI" id="CHEBI:18420"/>
    </cofactor>
</comment>
<dbReference type="Pfam" id="PF00348">
    <property type="entry name" value="polyprenyl_synt"/>
    <property type="match status" value="1"/>
</dbReference>
<name>A0A1H6FK04_THEAL</name>
<dbReference type="Gene3D" id="1.10.600.10">
    <property type="entry name" value="Farnesyl Diphosphate Synthase"/>
    <property type="match status" value="1"/>
</dbReference>
<dbReference type="PANTHER" id="PTHR12001">
    <property type="entry name" value="GERANYLGERANYL PYROPHOSPHATE SYNTHASE"/>
    <property type="match status" value="1"/>
</dbReference>